<gene>
    <name evidence="1" type="ORF">GQF01_01675</name>
</gene>
<dbReference type="AlphaFoldDB" id="A0A6L8US42"/>
<reference evidence="1 2" key="1">
    <citation type="submission" date="2019-12" db="EMBL/GenBank/DDBJ databases">
        <title>Paenibacillus sp. nov. sp. isolated from soil.</title>
        <authorList>
            <person name="Kim J."/>
            <person name="Jeong S.E."/>
            <person name="Jung H.S."/>
            <person name="Jeon C.O."/>
        </authorList>
    </citation>
    <scope>NUCLEOTIDE SEQUENCE [LARGE SCALE GENOMIC DNA]</scope>
    <source>
        <strain evidence="1 2">5J-6</strain>
    </source>
</reference>
<comment type="caution">
    <text evidence="1">The sequence shown here is derived from an EMBL/GenBank/DDBJ whole genome shotgun (WGS) entry which is preliminary data.</text>
</comment>
<keyword evidence="2" id="KW-1185">Reference proteome</keyword>
<proteinExistence type="predicted"/>
<sequence>MNFQGNLAELRHANREAEKLDTEDWDMDRLEGKKQEVDINLIFTRAMGRYSSLFLFHIIDDLVP</sequence>
<accession>A0A6L8US42</accession>
<name>A0A6L8US42_9BACL</name>
<organism evidence="1 2">
    <name type="scientific">Paenibacillus silvestris</name>
    <dbReference type="NCBI Taxonomy" id="2606219"/>
    <lineage>
        <taxon>Bacteria</taxon>
        <taxon>Bacillati</taxon>
        <taxon>Bacillota</taxon>
        <taxon>Bacilli</taxon>
        <taxon>Bacillales</taxon>
        <taxon>Paenibacillaceae</taxon>
        <taxon>Paenibacillus</taxon>
    </lineage>
</organism>
<evidence type="ECO:0000313" key="2">
    <source>
        <dbReference type="Proteomes" id="UP000481087"/>
    </source>
</evidence>
<protein>
    <submittedName>
        <fullName evidence="1">Uncharacterized protein</fullName>
    </submittedName>
</protein>
<evidence type="ECO:0000313" key="1">
    <source>
        <dbReference type="EMBL" id="MZQ80848.1"/>
    </source>
</evidence>
<dbReference type="Proteomes" id="UP000481087">
    <property type="component" value="Unassembled WGS sequence"/>
</dbReference>
<dbReference type="EMBL" id="WTUZ01000004">
    <property type="protein sequence ID" value="MZQ80848.1"/>
    <property type="molecule type" value="Genomic_DNA"/>
</dbReference>